<dbReference type="GO" id="GO:0006432">
    <property type="term" value="P:phenylalanyl-tRNA aminoacylation"/>
    <property type="evidence" value="ECO:0007669"/>
    <property type="project" value="InterPro"/>
</dbReference>
<dbReference type="SUPFAM" id="SSF50249">
    <property type="entry name" value="Nucleic acid-binding proteins"/>
    <property type="match status" value="1"/>
</dbReference>
<dbReference type="CDD" id="cd00769">
    <property type="entry name" value="PheRS_beta_core"/>
    <property type="match status" value="1"/>
</dbReference>
<dbReference type="Gene3D" id="2.40.50.140">
    <property type="entry name" value="Nucleic acid-binding proteins"/>
    <property type="match status" value="1"/>
</dbReference>
<dbReference type="HAMAP" id="MF_00283">
    <property type="entry name" value="Phe_tRNA_synth_beta1"/>
    <property type="match status" value="1"/>
</dbReference>
<keyword evidence="15" id="KW-0648">Protein biosynthesis</keyword>
<evidence type="ECO:0000256" key="14">
    <source>
        <dbReference type="ARBA" id="ARBA00022884"/>
    </source>
</evidence>
<keyword evidence="12" id="KW-0067">ATP-binding</keyword>
<dbReference type="InterPro" id="IPR036690">
    <property type="entry name" value="Fdx_antiC-bd_sf"/>
</dbReference>
<name>A0A0W8G9V3_9ZZZZ</name>
<comment type="subunit">
    <text evidence="4">Tetramer of two alpha and two beta subunits.</text>
</comment>
<dbReference type="Gene3D" id="3.30.56.10">
    <property type="match status" value="2"/>
</dbReference>
<dbReference type="SUPFAM" id="SSF46955">
    <property type="entry name" value="Putative DNA-binding domain"/>
    <property type="match status" value="1"/>
</dbReference>
<dbReference type="FunFam" id="2.40.50.140:FF:000045">
    <property type="entry name" value="Phenylalanine--tRNA ligase beta subunit"/>
    <property type="match status" value="1"/>
</dbReference>
<dbReference type="SMART" id="SM00874">
    <property type="entry name" value="B5"/>
    <property type="match status" value="1"/>
</dbReference>
<dbReference type="InterPro" id="IPR045060">
    <property type="entry name" value="Phe-tRNA-ligase_IIc_bsu"/>
</dbReference>
<dbReference type="SUPFAM" id="SSF54991">
    <property type="entry name" value="Anticodon-binding domain of PheRS"/>
    <property type="match status" value="1"/>
</dbReference>
<dbReference type="PANTHER" id="PTHR10947:SF0">
    <property type="entry name" value="PHENYLALANINE--TRNA LIGASE BETA SUBUNIT"/>
    <property type="match status" value="1"/>
</dbReference>
<accession>A0A0W8G9V3</accession>
<dbReference type="GO" id="GO:0000049">
    <property type="term" value="F:tRNA binding"/>
    <property type="evidence" value="ECO:0007669"/>
    <property type="project" value="UniProtKB-KW"/>
</dbReference>
<keyword evidence="16 22" id="KW-0030">Aminoacyl-tRNA synthetase</keyword>
<dbReference type="SUPFAM" id="SSF55681">
    <property type="entry name" value="Class II aaRS and biotin synthetases"/>
    <property type="match status" value="1"/>
</dbReference>
<comment type="catalytic activity">
    <reaction evidence="18">
        <text>tRNA(Phe) + L-phenylalanine + ATP = L-phenylalanyl-tRNA(Phe) + AMP + diphosphate + H(+)</text>
        <dbReference type="Rhea" id="RHEA:19413"/>
        <dbReference type="Rhea" id="RHEA-COMP:9668"/>
        <dbReference type="Rhea" id="RHEA-COMP:9699"/>
        <dbReference type="ChEBI" id="CHEBI:15378"/>
        <dbReference type="ChEBI" id="CHEBI:30616"/>
        <dbReference type="ChEBI" id="CHEBI:33019"/>
        <dbReference type="ChEBI" id="CHEBI:58095"/>
        <dbReference type="ChEBI" id="CHEBI:78442"/>
        <dbReference type="ChEBI" id="CHEBI:78531"/>
        <dbReference type="ChEBI" id="CHEBI:456215"/>
        <dbReference type="EC" id="6.1.1.20"/>
    </reaction>
</comment>
<dbReference type="EMBL" id="LNQE01000024">
    <property type="protein sequence ID" value="KUG29893.1"/>
    <property type="molecule type" value="Genomic_DNA"/>
</dbReference>
<organism evidence="22">
    <name type="scientific">hydrocarbon metagenome</name>
    <dbReference type="NCBI Taxonomy" id="938273"/>
    <lineage>
        <taxon>unclassified sequences</taxon>
        <taxon>metagenomes</taxon>
        <taxon>ecological metagenomes</taxon>
    </lineage>
</organism>
<protein>
    <recommendedName>
        <fullName evidence="6">Phenylalanine--tRNA ligase beta subunit</fullName>
        <ecNumber evidence="5">6.1.1.20</ecNumber>
    </recommendedName>
    <alternativeName>
        <fullName evidence="17">Phenylalanyl-tRNA synthetase beta subunit</fullName>
    </alternativeName>
</protein>
<evidence type="ECO:0000256" key="6">
    <source>
        <dbReference type="ARBA" id="ARBA00017032"/>
    </source>
</evidence>
<dbReference type="InterPro" id="IPR045864">
    <property type="entry name" value="aa-tRNA-synth_II/BPL/LPL"/>
</dbReference>
<dbReference type="GO" id="GO:0004826">
    <property type="term" value="F:phenylalanine-tRNA ligase activity"/>
    <property type="evidence" value="ECO:0007669"/>
    <property type="project" value="UniProtKB-EC"/>
</dbReference>
<evidence type="ECO:0000256" key="10">
    <source>
        <dbReference type="ARBA" id="ARBA00022723"/>
    </source>
</evidence>
<dbReference type="GO" id="GO:0000287">
    <property type="term" value="F:magnesium ion binding"/>
    <property type="evidence" value="ECO:0007669"/>
    <property type="project" value="InterPro"/>
</dbReference>
<evidence type="ECO:0000256" key="3">
    <source>
        <dbReference type="ARBA" id="ARBA00008653"/>
    </source>
</evidence>
<dbReference type="InterPro" id="IPR020825">
    <property type="entry name" value="Phe-tRNA_synthase-like_B3/B4"/>
</dbReference>
<dbReference type="PROSITE" id="PS51447">
    <property type="entry name" value="FDX_ACB"/>
    <property type="match status" value="1"/>
</dbReference>
<dbReference type="PROSITE" id="PS51483">
    <property type="entry name" value="B5"/>
    <property type="match status" value="1"/>
</dbReference>
<comment type="subcellular location">
    <subcellularLocation>
        <location evidence="2">Cytoplasm</location>
    </subcellularLocation>
</comment>
<dbReference type="InterPro" id="IPR005121">
    <property type="entry name" value="Fdx_antiC-bd"/>
</dbReference>
<feature type="domain" description="B5" evidence="21">
    <location>
        <begin position="429"/>
        <end position="505"/>
    </location>
</feature>
<evidence type="ECO:0000256" key="12">
    <source>
        <dbReference type="ARBA" id="ARBA00022840"/>
    </source>
</evidence>
<keyword evidence="14" id="KW-0694">RNA-binding</keyword>
<dbReference type="SUPFAM" id="SSF56037">
    <property type="entry name" value="PheT/TilS domain"/>
    <property type="match status" value="1"/>
</dbReference>
<dbReference type="FunFam" id="3.50.40.10:FF:000001">
    <property type="entry name" value="Phenylalanine--tRNA ligase beta subunit"/>
    <property type="match status" value="1"/>
</dbReference>
<dbReference type="InterPro" id="IPR002547">
    <property type="entry name" value="tRNA-bd_dom"/>
</dbReference>
<feature type="domain" description="TRNA-binding" evidence="19">
    <location>
        <begin position="63"/>
        <end position="172"/>
    </location>
</feature>
<dbReference type="CDD" id="cd02796">
    <property type="entry name" value="tRNA_bind_bactPheRS"/>
    <property type="match status" value="1"/>
</dbReference>
<dbReference type="GO" id="GO:0005524">
    <property type="term" value="F:ATP binding"/>
    <property type="evidence" value="ECO:0007669"/>
    <property type="project" value="UniProtKB-KW"/>
</dbReference>
<dbReference type="Pfam" id="PF01588">
    <property type="entry name" value="tRNA_bind"/>
    <property type="match status" value="1"/>
</dbReference>
<dbReference type="Pfam" id="PF17759">
    <property type="entry name" value="tRNA_synthFbeta"/>
    <property type="match status" value="1"/>
</dbReference>
<dbReference type="NCBIfam" id="TIGR00472">
    <property type="entry name" value="pheT_bact"/>
    <property type="match status" value="1"/>
</dbReference>
<comment type="cofactor">
    <cofactor evidence="1">
        <name>Mg(2+)</name>
        <dbReference type="ChEBI" id="CHEBI:18420"/>
    </cofactor>
</comment>
<evidence type="ECO:0000256" key="18">
    <source>
        <dbReference type="ARBA" id="ARBA00049255"/>
    </source>
</evidence>
<dbReference type="InterPro" id="IPR041616">
    <property type="entry name" value="PheRS_beta_core"/>
</dbReference>
<dbReference type="InterPro" id="IPR012340">
    <property type="entry name" value="NA-bd_OB-fold"/>
</dbReference>
<keyword evidence="10" id="KW-0479">Metal-binding</keyword>
<comment type="caution">
    <text evidence="22">The sequence shown here is derived from an EMBL/GenBank/DDBJ whole genome shotgun (WGS) entry which is preliminary data.</text>
</comment>
<keyword evidence="7" id="KW-0963">Cytoplasm</keyword>
<dbReference type="Gene3D" id="3.50.40.10">
    <property type="entry name" value="Phenylalanyl-trna Synthetase, Chain B, domain 3"/>
    <property type="match status" value="1"/>
</dbReference>
<evidence type="ECO:0000256" key="2">
    <source>
        <dbReference type="ARBA" id="ARBA00004496"/>
    </source>
</evidence>
<keyword evidence="8" id="KW-0820">tRNA-binding</keyword>
<comment type="similarity">
    <text evidence="3">Belongs to the phenylalanyl-tRNA synthetase beta subunit family. Type 1 subfamily.</text>
</comment>
<evidence type="ECO:0000256" key="4">
    <source>
        <dbReference type="ARBA" id="ARBA00011209"/>
    </source>
</evidence>
<dbReference type="SMART" id="SM00873">
    <property type="entry name" value="B3_4"/>
    <property type="match status" value="1"/>
</dbReference>
<evidence type="ECO:0000259" key="21">
    <source>
        <dbReference type="PROSITE" id="PS51483"/>
    </source>
</evidence>
<evidence type="ECO:0000256" key="11">
    <source>
        <dbReference type="ARBA" id="ARBA00022741"/>
    </source>
</evidence>
<dbReference type="Pfam" id="PF03483">
    <property type="entry name" value="B3_4"/>
    <property type="match status" value="1"/>
</dbReference>
<proteinExistence type="inferred from homology"/>
<dbReference type="InterPro" id="IPR004532">
    <property type="entry name" value="Phe-tRNA-ligase_IIc_bsu_bact"/>
</dbReference>
<dbReference type="InterPro" id="IPR005146">
    <property type="entry name" value="B3/B4_tRNA-bd"/>
</dbReference>
<dbReference type="InterPro" id="IPR005147">
    <property type="entry name" value="tRNA_synthase_B5-dom"/>
</dbReference>
<evidence type="ECO:0000256" key="7">
    <source>
        <dbReference type="ARBA" id="ARBA00022490"/>
    </source>
</evidence>
<evidence type="ECO:0000256" key="16">
    <source>
        <dbReference type="ARBA" id="ARBA00023146"/>
    </source>
</evidence>
<evidence type="ECO:0000256" key="13">
    <source>
        <dbReference type="ARBA" id="ARBA00022842"/>
    </source>
</evidence>
<dbReference type="AlphaFoldDB" id="A0A0W8G9V3"/>
<dbReference type="Gene3D" id="3.30.930.10">
    <property type="entry name" value="Bira Bifunctional Protein, Domain 2"/>
    <property type="match status" value="1"/>
</dbReference>
<evidence type="ECO:0000256" key="9">
    <source>
        <dbReference type="ARBA" id="ARBA00022598"/>
    </source>
</evidence>
<dbReference type="Pfam" id="PF03484">
    <property type="entry name" value="B5"/>
    <property type="match status" value="1"/>
</dbReference>
<dbReference type="InterPro" id="IPR033714">
    <property type="entry name" value="tRNA_bind_bactPheRS"/>
</dbReference>
<evidence type="ECO:0000259" key="20">
    <source>
        <dbReference type="PROSITE" id="PS51447"/>
    </source>
</evidence>
<reference evidence="22" key="1">
    <citation type="journal article" date="2015" name="Proc. Natl. Acad. Sci. U.S.A.">
        <title>Networks of energetic and metabolic interactions define dynamics in microbial communities.</title>
        <authorList>
            <person name="Embree M."/>
            <person name="Liu J.K."/>
            <person name="Al-Bassam M.M."/>
            <person name="Zengler K."/>
        </authorList>
    </citation>
    <scope>NUCLEOTIDE SEQUENCE</scope>
</reference>
<evidence type="ECO:0000256" key="1">
    <source>
        <dbReference type="ARBA" id="ARBA00001946"/>
    </source>
</evidence>
<sequence>MPFGRRMRLRPVPAASFDPWWRNDMLLSLAWLREFTPYDGTPQALADRLTMLGLEVEDIHNPFAGLSGVVAGKVLTRAPHPDADKLSLCSVDVGGPEPLAIVCGAPNVAAGQCVPVATVGAVLPSGLEIKKSKIRGQASHGMICSESELGLSEESSGIMVLSGDPAPGTSLTQALGLDTCVLDVSITPNRADCLSVLGLARETAMAFGLPLTLPAVSFTETAPAAEDTAREVRIEIVDPALCPVYRGRRIKNLTVGKSPDWLRYRLLAVGQRPISNVVDVTNYVLFELGQPMHAFDRDILAGNVIRVAPAGDGMAFTTLDGQKRTLTSRDLLIWDAEKPVGLAGVMGGENSEMTAKSTEVFLECAVFDPATIRKTARRLGIPSEASYRFERGVDQVGSAYALDRAVSLIQQTAGGQVLAGTALAEPRPFAAPRLTFRKARAEKLLGVPLTDAFCRDTLAALGCILGTATGDGLEVRPPSHRLDLEREVDLIEEVGRVYGMDRIAPALPAIAQSLDTATAAESAHSFWNRVRAWGVGAGLNEAVNYSFVGHADLDQLCLDTACRVSVANPLSEDQNVMRPELAPGLLQSVRVNIARGNADLRLFEVAKVFHAAAASETGCVEHGRLGLALHGSRHPEGWPFPVESSGYEDIKGLVENLLAAFQLPGADYALAAGESPWLSPRVELTLAGRDFGYIGRVTPEVADAFHARRELWLAEVSLDLLAELSAAATITFTPLPVYPPVRRDITVIAPASLSAGAVLAAIAAKKTPLLRDVFLADLFVPEGGAERNLTFRLTYRHDERTLKDKDVDKEREALTRHLTSVLPVRFA</sequence>
<dbReference type="PROSITE" id="PS50886">
    <property type="entry name" value="TRBD"/>
    <property type="match status" value="1"/>
</dbReference>
<evidence type="ECO:0000256" key="17">
    <source>
        <dbReference type="ARBA" id="ARBA00033189"/>
    </source>
</evidence>
<evidence type="ECO:0000256" key="8">
    <source>
        <dbReference type="ARBA" id="ARBA00022555"/>
    </source>
</evidence>
<dbReference type="SMART" id="SM00896">
    <property type="entry name" value="FDX-ACB"/>
    <property type="match status" value="1"/>
</dbReference>
<gene>
    <name evidence="22" type="ORF">ASZ90_000202</name>
</gene>
<dbReference type="Pfam" id="PF03147">
    <property type="entry name" value="FDX-ACB"/>
    <property type="match status" value="1"/>
</dbReference>
<keyword evidence="11" id="KW-0547">Nucleotide-binding</keyword>
<dbReference type="PANTHER" id="PTHR10947">
    <property type="entry name" value="PHENYLALANYL-TRNA SYNTHETASE BETA CHAIN AND LEUCINE-RICH REPEAT-CONTAINING PROTEIN 47"/>
    <property type="match status" value="1"/>
</dbReference>
<keyword evidence="13" id="KW-0460">Magnesium</keyword>
<dbReference type="GO" id="GO:0009328">
    <property type="term" value="C:phenylalanine-tRNA ligase complex"/>
    <property type="evidence" value="ECO:0007669"/>
    <property type="project" value="TreeGrafter"/>
</dbReference>
<keyword evidence="9 22" id="KW-0436">Ligase</keyword>
<evidence type="ECO:0000256" key="15">
    <source>
        <dbReference type="ARBA" id="ARBA00022917"/>
    </source>
</evidence>
<feature type="domain" description="FDX-ACB" evidence="20">
    <location>
        <begin position="736"/>
        <end position="827"/>
    </location>
</feature>
<dbReference type="InterPro" id="IPR009061">
    <property type="entry name" value="DNA-bd_dom_put_sf"/>
</dbReference>
<evidence type="ECO:0000259" key="19">
    <source>
        <dbReference type="PROSITE" id="PS50886"/>
    </source>
</evidence>
<evidence type="ECO:0000256" key="5">
    <source>
        <dbReference type="ARBA" id="ARBA00012814"/>
    </source>
</evidence>
<dbReference type="NCBIfam" id="NF045760">
    <property type="entry name" value="YtpR"/>
    <property type="match status" value="1"/>
</dbReference>
<dbReference type="EC" id="6.1.1.20" evidence="5"/>
<evidence type="ECO:0000313" key="22">
    <source>
        <dbReference type="EMBL" id="KUG29893.1"/>
    </source>
</evidence>
<dbReference type="Gene3D" id="3.30.70.380">
    <property type="entry name" value="Ferrodoxin-fold anticodon-binding domain"/>
    <property type="match status" value="1"/>
</dbReference>